<reference evidence="1 2" key="1">
    <citation type="submission" date="2024-09" db="EMBL/GenBank/DDBJ databases">
        <title>Laminarin stimulates single cell rates of sulfate reduction while oxygen inhibits transcriptomic activity in coastal marine sediment.</title>
        <authorList>
            <person name="Lindsay M."/>
            <person name="Orcutt B."/>
            <person name="Emerson D."/>
            <person name="Stepanauskas R."/>
            <person name="D'Angelo T."/>
        </authorList>
    </citation>
    <scope>NUCLEOTIDE SEQUENCE [LARGE SCALE GENOMIC DNA]</scope>
    <source>
        <strain evidence="1">SAG AM-311-K15</strain>
    </source>
</reference>
<dbReference type="EMBL" id="JBHPBY010000082">
    <property type="protein sequence ID" value="MFC1850183.1"/>
    <property type="molecule type" value="Genomic_DNA"/>
</dbReference>
<organism evidence="1 2">
    <name type="scientific">candidate division CSSED10-310 bacterium</name>
    <dbReference type="NCBI Taxonomy" id="2855610"/>
    <lineage>
        <taxon>Bacteria</taxon>
        <taxon>Bacteria division CSSED10-310</taxon>
    </lineage>
</organism>
<sequence>MVEASGIPTISLSINRPWSEKVEAPRTVFVHFPYGAPFGEPGIYKQHLTILRDLLHVLQSAQEPGQIVDLPYKWKRTQYDQVPYDSFEIRPAGAASQNPG</sequence>
<dbReference type="Proteomes" id="UP001594351">
    <property type="component" value="Unassembled WGS sequence"/>
</dbReference>
<protein>
    <recommendedName>
        <fullName evidence="3">D-proline reductase (Dithiol) PrdB</fullName>
    </recommendedName>
</protein>
<evidence type="ECO:0000313" key="2">
    <source>
        <dbReference type="Proteomes" id="UP001594351"/>
    </source>
</evidence>
<name>A0ABV6YVU4_UNCC1</name>
<proteinExistence type="predicted"/>
<accession>A0ABV6YVU4</accession>
<evidence type="ECO:0008006" key="3">
    <source>
        <dbReference type="Google" id="ProtNLM"/>
    </source>
</evidence>
<evidence type="ECO:0000313" key="1">
    <source>
        <dbReference type="EMBL" id="MFC1850183.1"/>
    </source>
</evidence>
<gene>
    <name evidence="1" type="ORF">ACFL27_08335</name>
</gene>
<comment type="caution">
    <text evidence="1">The sequence shown here is derived from an EMBL/GenBank/DDBJ whole genome shotgun (WGS) entry which is preliminary data.</text>
</comment>
<keyword evidence="2" id="KW-1185">Reference proteome</keyword>